<sequence length="126" mass="13547">MAKTALKPKEWTPRGPFSLGVKAGNMIFIAGQIPQDNDGNPFAPGDVKEQTRVVIGKIKTILAEGGMTLDDVVSTTVYLQSLADYDEMNEVYSSMFKPEYPARATIRADLAGKGLLVEISAIAVKG</sequence>
<evidence type="ECO:0000256" key="1">
    <source>
        <dbReference type="ARBA" id="ARBA00010552"/>
    </source>
</evidence>
<dbReference type="CDD" id="cd00448">
    <property type="entry name" value="YjgF_YER057c_UK114_family"/>
    <property type="match status" value="1"/>
</dbReference>
<dbReference type="InterPro" id="IPR006175">
    <property type="entry name" value="YjgF/YER057c/UK114"/>
</dbReference>
<comment type="caution">
    <text evidence="2">The sequence shown here is derived from an EMBL/GenBank/DDBJ whole genome shotgun (WGS) entry which is preliminary data.</text>
</comment>
<accession>A0A845MIU5</accession>
<dbReference type="Gene3D" id="3.30.1330.40">
    <property type="entry name" value="RutC-like"/>
    <property type="match status" value="1"/>
</dbReference>
<dbReference type="FunFam" id="3.30.1330.40:FF:000001">
    <property type="entry name" value="L-PSP family endoribonuclease"/>
    <property type="match status" value="1"/>
</dbReference>
<dbReference type="AlphaFoldDB" id="A0A845MIU5"/>
<dbReference type="RefSeq" id="WP_161339682.1">
    <property type="nucleotide sequence ID" value="NZ_JBHSDG010000003.1"/>
</dbReference>
<evidence type="ECO:0000313" key="3">
    <source>
        <dbReference type="Proteomes" id="UP000445696"/>
    </source>
</evidence>
<gene>
    <name evidence="2" type="ORF">GQF03_12845</name>
</gene>
<proteinExistence type="inferred from homology"/>
<organism evidence="2 3">
    <name type="scientific">Sneathiella chungangensis</name>
    <dbReference type="NCBI Taxonomy" id="1418234"/>
    <lineage>
        <taxon>Bacteria</taxon>
        <taxon>Pseudomonadati</taxon>
        <taxon>Pseudomonadota</taxon>
        <taxon>Alphaproteobacteria</taxon>
        <taxon>Sneathiellales</taxon>
        <taxon>Sneathiellaceae</taxon>
        <taxon>Sneathiella</taxon>
    </lineage>
</organism>
<protein>
    <submittedName>
        <fullName evidence="2">Deaminase</fullName>
    </submittedName>
</protein>
<dbReference type="PANTHER" id="PTHR11803">
    <property type="entry name" value="2-IMINOBUTANOATE/2-IMINOPROPANOATE DEAMINASE RIDA"/>
    <property type="match status" value="1"/>
</dbReference>
<dbReference type="PANTHER" id="PTHR11803:SF39">
    <property type="entry name" value="2-IMINOBUTANOATE_2-IMINOPROPANOATE DEAMINASE"/>
    <property type="match status" value="1"/>
</dbReference>
<dbReference type="Proteomes" id="UP000445696">
    <property type="component" value="Unassembled WGS sequence"/>
</dbReference>
<dbReference type="Pfam" id="PF01042">
    <property type="entry name" value="Ribonuc_L-PSP"/>
    <property type="match status" value="1"/>
</dbReference>
<dbReference type="SUPFAM" id="SSF55298">
    <property type="entry name" value="YjgF-like"/>
    <property type="match status" value="1"/>
</dbReference>
<comment type="similarity">
    <text evidence="1">Belongs to the RutC family.</text>
</comment>
<dbReference type="EMBL" id="WTVA01000014">
    <property type="protein sequence ID" value="MZR23217.1"/>
    <property type="molecule type" value="Genomic_DNA"/>
</dbReference>
<evidence type="ECO:0000313" key="2">
    <source>
        <dbReference type="EMBL" id="MZR23217.1"/>
    </source>
</evidence>
<dbReference type="GO" id="GO:0005829">
    <property type="term" value="C:cytosol"/>
    <property type="evidence" value="ECO:0007669"/>
    <property type="project" value="TreeGrafter"/>
</dbReference>
<dbReference type="GO" id="GO:0019239">
    <property type="term" value="F:deaminase activity"/>
    <property type="evidence" value="ECO:0007669"/>
    <property type="project" value="TreeGrafter"/>
</dbReference>
<dbReference type="InterPro" id="IPR035959">
    <property type="entry name" value="RutC-like_sf"/>
</dbReference>
<reference evidence="2 3" key="1">
    <citation type="journal article" date="2014" name="Int. J. Syst. Evol. Microbiol.">
        <title>Sneathiella chungangensis sp. nov., isolated from a marine sand, and emended description of the genus Sneathiella.</title>
        <authorList>
            <person name="Siamphan C."/>
            <person name="Kim H."/>
            <person name="Lee J.S."/>
            <person name="Kim W."/>
        </authorList>
    </citation>
    <scope>NUCLEOTIDE SEQUENCE [LARGE SCALE GENOMIC DNA]</scope>
    <source>
        <strain evidence="2 3">KCTC 32476</strain>
    </source>
</reference>
<keyword evidence="3" id="KW-1185">Reference proteome</keyword>
<name>A0A845MIU5_9PROT</name>
<dbReference type="OrthoDB" id="9809792at2"/>